<evidence type="ECO:0000313" key="1">
    <source>
        <dbReference type="EMBL" id="CAH3028838.1"/>
    </source>
</evidence>
<name>A0ABN8MH84_9CNID</name>
<evidence type="ECO:0008006" key="3">
    <source>
        <dbReference type="Google" id="ProtNLM"/>
    </source>
</evidence>
<gene>
    <name evidence="1" type="ORF">PEVE_00034985</name>
</gene>
<keyword evidence="2" id="KW-1185">Reference proteome</keyword>
<proteinExistence type="predicted"/>
<dbReference type="Proteomes" id="UP001159427">
    <property type="component" value="Unassembled WGS sequence"/>
</dbReference>
<reference evidence="1 2" key="1">
    <citation type="submission" date="2022-05" db="EMBL/GenBank/DDBJ databases">
        <authorList>
            <consortium name="Genoscope - CEA"/>
            <person name="William W."/>
        </authorList>
    </citation>
    <scope>NUCLEOTIDE SEQUENCE [LARGE SCALE GENOMIC DNA]</scope>
</reference>
<protein>
    <recommendedName>
        <fullName evidence="3">PD-(D/E)XK endonuclease-like domain-containing protein</fullName>
    </recommendedName>
</protein>
<sequence length="266" mass="30873">WDTLLKNWIKENRAVCKSSTETLIALHVSRLRSGPLPRPERDQERAAHELISIVEKKQNLRFLDNTFPLFGFMREVATDAKKNPELYLWRGIVDAIAYSTELKKYVIVDFKAVYSLLDYWQKRTDLCGKHLHQCLVYAKLLQLHMGLDYLPPILIAAIDGFTGMDGFFPLFKDYPKECYKKLDEYEWFVNPPQKRPLKIYKPEKLLSPEFIYGFTAISPNTSLKTLFNADATVENLLDLLGYDSIEIVPSENSNTNDILLVPYLWS</sequence>
<organism evidence="1 2">
    <name type="scientific">Porites evermanni</name>
    <dbReference type="NCBI Taxonomy" id="104178"/>
    <lineage>
        <taxon>Eukaryota</taxon>
        <taxon>Metazoa</taxon>
        <taxon>Cnidaria</taxon>
        <taxon>Anthozoa</taxon>
        <taxon>Hexacorallia</taxon>
        <taxon>Scleractinia</taxon>
        <taxon>Fungiina</taxon>
        <taxon>Poritidae</taxon>
        <taxon>Porites</taxon>
    </lineage>
</organism>
<feature type="non-terminal residue" evidence="1">
    <location>
        <position position="1"/>
    </location>
</feature>
<dbReference type="EMBL" id="CALNXI010000537">
    <property type="protein sequence ID" value="CAH3028838.1"/>
    <property type="molecule type" value="Genomic_DNA"/>
</dbReference>
<evidence type="ECO:0000313" key="2">
    <source>
        <dbReference type="Proteomes" id="UP001159427"/>
    </source>
</evidence>
<comment type="caution">
    <text evidence="1">The sequence shown here is derived from an EMBL/GenBank/DDBJ whole genome shotgun (WGS) entry which is preliminary data.</text>
</comment>
<accession>A0ABN8MH84</accession>